<proteinExistence type="predicted"/>
<evidence type="ECO:0000313" key="2">
    <source>
        <dbReference type="EMBL" id="OCH89505.1"/>
    </source>
</evidence>
<protein>
    <submittedName>
        <fullName evidence="2">Uncharacterized protein</fullName>
    </submittedName>
</protein>
<feature type="region of interest" description="Disordered" evidence="1">
    <location>
        <begin position="315"/>
        <end position="338"/>
    </location>
</feature>
<dbReference type="EMBL" id="KV722425">
    <property type="protein sequence ID" value="OCH89505.1"/>
    <property type="molecule type" value="Genomic_DNA"/>
</dbReference>
<keyword evidence="3" id="KW-1185">Reference proteome</keyword>
<dbReference type="OrthoDB" id="10680676at2759"/>
<name>A0A8E2B1I9_9APHY</name>
<dbReference type="AlphaFoldDB" id="A0A8E2B1I9"/>
<accession>A0A8E2B1I9</accession>
<sequence length="637" mass="68002">MLLLPFAIASILALMGLFTPLSLTLLPISWVQTLGSASPTLHTIASGIATEVIRTRRDIGLFIAGVHMDAVRLPHAVVTSSSASVSHPLGSPPATYPWSNPQVPDVLRPFNNATTETPQYVALSSAIPVLSDMLAKAAGLCNHLITISLSHETRTRLRVFLPVMTAFESSVDLLGAHLRATSFSLDIPAAGTIQLALHHVLLSAFGAALLFRHLSKYDANDHTQFQKADGSSHAVPENDCAVREGIAYKSESFSISVIHDGELTGQLSNPRIILDFPQNGLKLQLASLPDFHAPNDLSLSSLTFGNVHGPVASSHHLPGLRMISSSPSDAGNVDGDVSSSVTAALSSPLPAHAPLSASENSCDARPVSDDHSMTHIPEETSSVLPVDALSSTSTISADQFSARISQPAGGLNEADVSSRTPIAPVADAIAPSAPPSMPSGQSCGNTAPRRASNGPTSNPAPADVKTGLDMETTTSTSTDATSTSSPEYGLHAAATADTSSNAAASYSVPGNGYDIEDNPDWQKLQYGLARKMTEPEAESILCRLFGTFEEPKEEEYVLDKDVRFYDYLKTEKDKLEVKFACLRKKLDSRQRTLLLHDWNRRRLVARAKADVEKTGLDGMEHYLWTVNGGLESSRWAH</sequence>
<reference evidence="2 3" key="1">
    <citation type="submission" date="2016-07" db="EMBL/GenBank/DDBJ databases">
        <title>Draft genome of the white-rot fungus Obba rivulosa 3A-2.</title>
        <authorList>
            <consortium name="DOE Joint Genome Institute"/>
            <person name="Miettinen O."/>
            <person name="Riley R."/>
            <person name="Acob R."/>
            <person name="Barry K."/>
            <person name="Cullen D."/>
            <person name="De Vries R."/>
            <person name="Hainaut M."/>
            <person name="Hatakka A."/>
            <person name="Henrissat B."/>
            <person name="Hilden K."/>
            <person name="Kuo R."/>
            <person name="Labutti K."/>
            <person name="Lipzen A."/>
            <person name="Makela M.R."/>
            <person name="Sandor L."/>
            <person name="Spatafora J.W."/>
            <person name="Grigoriev I.V."/>
            <person name="Hibbett D.S."/>
        </authorList>
    </citation>
    <scope>NUCLEOTIDE SEQUENCE [LARGE SCALE GENOMIC DNA]</scope>
    <source>
        <strain evidence="2 3">3A-2</strain>
    </source>
</reference>
<feature type="region of interest" description="Disordered" evidence="1">
    <location>
        <begin position="427"/>
        <end position="467"/>
    </location>
</feature>
<gene>
    <name evidence="2" type="ORF">OBBRIDRAFT_661791</name>
</gene>
<feature type="region of interest" description="Disordered" evidence="1">
    <location>
        <begin position="351"/>
        <end position="387"/>
    </location>
</feature>
<feature type="compositionally biased region" description="Basic and acidic residues" evidence="1">
    <location>
        <begin position="366"/>
        <end position="378"/>
    </location>
</feature>
<evidence type="ECO:0000313" key="3">
    <source>
        <dbReference type="Proteomes" id="UP000250043"/>
    </source>
</evidence>
<dbReference type="Proteomes" id="UP000250043">
    <property type="component" value="Unassembled WGS sequence"/>
</dbReference>
<evidence type="ECO:0000256" key="1">
    <source>
        <dbReference type="SAM" id="MobiDB-lite"/>
    </source>
</evidence>
<organism evidence="2 3">
    <name type="scientific">Obba rivulosa</name>
    <dbReference type="NCBI Taxonomy" id="1052685"/>
    <lineage>
        <taxon>Eukaryota</taxon>
        <taxon>Fungi</taxon>
        <taxon>Dikarya</taxon>
        <taxon>Basidiomycota</taxon>
        <taxon>Agaricomycotina</taxon>
        <taxon>Agaricomycetes</taxon>
        <taxon>Polyporales</taxon>
        <taxon>Gelatoporiaceae</taxon>
        <taxon>Obba</taxon>
    </lineage>
</organism>